<evidence type="ECO:0008006" key="3">
    <source>
        <dbReference type="Google" id="ProtNLM"/>
    </source>
</evidence>
<evidence type="ECO:0000313" key="2">
    <source>
        <dbReference type="Proteomes" id="UP000011566"/>
    </source>
</evidence>
<protein>
    <recommendedName>
        <fullName evidence="3">DUF309 domain-containing protein</fullName>
    </recommendedName>
</protein>
<gene>
    <name evidence="1" type="ORF">C447_01220</name>
</gene>
<dbReference type="eggNOG" id="arCOG09205">
    <property type="taxonomic scope" value="Archaea"/>
</dbReference>
<proteinExistence type="predicted"/>
<dbReference type="Pfam" id="PF03745">
    <property type="entry name" value="DUF309"/>
    <property type="match status" value="1"/>
</dbReference>
<comment type="caution">
    <text evidence="1">The sequence shown here is derived from an EMBL/GenBank/DDBJ whole genome shotgun (WGS) entry which is preliminary data.</text>
</comment>
<dbReference type="InterPro" id="IPR023203">
    <property type="entry name" value="TTHA0068_sf"/>
</dbReference>
<name>M0M6J0_9EURY</name>
<dbReference type="RefSeq" id="WP_007690055.1">
    <property type="nucleotide sequence ID" value="NZ_AJRK01000101.1"/>
</dbReference>
<dbReference type="Proteomes" id="UP000011566">
    <property type="component" value="Unassembled WGS sequence"/>
</dbReference>
<dbReference type="OrthoDB" id="270022at2157"/>
<dbReference type="SUPFAM" id="SSF140663">
    <property type="entry name" value="TTHA0068-like"/>
    <property type="match status" value="1"/>
</dbReference>
<dbReference type="PANTHER" id="PTHR34796:SF1">
    <property type="entry name" value="EXPRESSED PROTEIN"/>
    <property type="match status" value="1"/>
</dbReference>
<dbReference type="PATRIC" id="fig|1132509.6.peg.294"/>
<organism evidence="1 2">
    <name type="scientific">Halococcus hamelinensis 100A6</name>
    <dbReference type="NCBI Taxonomy" id="1132509"/>
    <lineage>
        <taxon>Archaea</taxon>
        <taxon>Methanobacteriati</taxon>
        <taxon>Methanobacteriota</taxon>
        <taxon>Stenosarchaea group</taxon>
        <taxon>Halobacteria</taxon>
        <taxon>Halobacteriales</taxon>
        <taxon>Halococcaceae</taxon>
        <taxon>Halococcus</taxon>
    </lineage>
</organism>
<accession>M0M6J0</accession>
<dbReference type="InterPro" id="IPR005500">
    <property type="entry name" value="DUF309"/>
</dbReference>
<keyword evidence="2" id="KW-1185">Reference proteome</keyword>
<reference evidence="1 2" key="1">
    <citation type="journal article" date="2014" name="PLoS Genet.">
        <title>Phylogenetically driven sequencing of extremely halophilic archaea reveals strategies for static and dynamic osmo-response.</title>
        <authorList>
            <person name="Becker E.A."/>
            <person name="Seitzer P.M."/>
            <person name="Tritt A."/>
            <person name="Larsen D."/>
            <person name="Krusor M."/>
            <person name="Yao A.I."/>
            <person name="Wu D."/>
            <person name="Madern D."/>
            <person name="Eisen J.A."/>
            <person name="Darling A.E."/>
            <person name="Facciotti M.T."/>
        </authorList>
    </citation>
    <scope>NUCLEOTIDE SEQUENCE [LARGE SCALE GENOMIC DNA]</scope>
    <source>
        <strain evidence="1 2">100A6</strain>
    </source>
</reference>
<dbReference type="PANTHER" id="PTHR34796">
    <property type="entry name" value="EXPRESSED PROTEIN"/>
    <property type="match status" value="1"/>
</dbReference>
<dbReference type="EMBL" id="AOMB01000005">
    <property type="protein sequence ID" value="EMA41432.1"/>
    <property type="molecule type" value="Genomic_DNA"/>
</dbReference>
<evidence type="ECO:0000313" key="1">
    <source>
        <dbReference type="EMBL" id="EMA41432.1"/>
    </source>
</evidence>
<dbReference type="AlphaFoldDB" id="M0M6J0"/>
<dbReference type="Gene3D" id="1.10.3450.10">
    <property type="entry name" value="TTHA0068-like"/>
    <property type="match status" value="1"/>
</dbReference>
<sequence>MTRPASTDDPTTDPVVPALRAGIAVYNSGRYHTAHDAWEECWLDRTGEDERLLHGLIQLTAAVHHATQENRAGATGLAESAHEYLEALPEDYRDVNVDDIRGFLTRFAAEPDVEHTPPVELTHRGTALRVAALDFEASAVVAGALAEADGFDVEQLDRAIDYAETDLDDGRETSPFVTLVYDLAREENRGIVYQRLAEHTRRRRARDESVDGLFEVR</sequence>